<proteinExistence type="predicted"/>
<evidence type="ECO:0000313" key="2">
    <source>
        <dbReference type="EMBL" id="KAJ1917457.1"/>
    </source>
</evidence>
<feature type="region of interest" description="Disordered" evidence="1">
    <location>
        <begin position="1"/>
        <end position="45"/>
    </location>
</feature>
<reference evidence="2" key="1">
    <citation type="submission" date="2022-07" db="EMBL/GenBank/DDBJ databases">
        <title>Phylogenomic reconstructions and comparative analyses of Kickxellomycotina fungi.</title>
        <authorList>
            <person name="Reynolds N.K."/>
            <person name="Stajich J.E."/>
            <person name="Barry K."/>
            <person name="Grigoriev I.V."/>
            <person name="Crous P."/>
            <person name="Smith M.E."/>
        </authorList>
    </citation>
    <scope>NUCLEOTIDE SEQUENCE</scope>
    <source>
        <strain evidence="2">NBRC 100468</strain>
    </source>
</reference>
<evidence type="ECO:0000256" key="1">
    <source>
        <dbReference type="SAM" id="MobiDB-lite"/>
    </source>
</evidence>
<feature type="compositionally biased region" description="Basic and acidic residues" evidence="1">
    <location>
        <begin position="1"/>
        <end position="12"/>
    </location>
</feature>
<dbReference type="Proteomes" id="UP001150538">
    <property type="component" value="Unassembled WGS sequence"/>
</dbReference>
<organism evidence="2 3">
    <name type="scientific">Mycoemilia scoparia</name>
    <dbReference type="NCBI Taxonomy" id="417184"/>
    <lineage>
        <taxon>Eukaryota</taxon>
        <taxon>Fungi</taxon>
        <taxon>Fungi incertae sedis</taxon>
        <taxon>Zoopagomycota</taxon>
        <taxon>Kickxellomycotina</taxon>
        <taxon>Kickxellomycetes</taxon>
        <taxon>Kickxellales</taxon>
        <taxon>Kickxellaceae</taxon>
        <taxon>Mycoemilia</taxon>
    </lineage>
</organism>
<dbReference type="EMBL" id="JANBPU010000071">
    <property type="protein sequence ID" value="KAJ1917457.1"/>
    <property type="molecule type" value="Genomic_DNA"/>
</dbReference>
<feature type="compositionally biased region" description="Basic and acidic residues" evidence="1">
    <location>
        <begin position="26"/>
        <end position="45"/>
    </location>
</feature>
<sequence length="150" mass="17386">MSKDKISEHDNFAPHIQIDPSFNNEYKPEEKKSSELYRRGSRRMSDTGEFFNPHVSKVTSRQSIAAIDYDFDGIRSEDVTLWNKFMASMIYAYGKLSGDSIRIRQSEILRATGRYHTEEEILADIFVRSHRPSADLNRSGETFTRIQTLT</sequence>
<name>A0A9W8DN64_9FUNG</name>
<dbReference type="AlphaFoldDB" id="A0A9W8DN64"/>
<protein>
    <submittedName>
        <fullName evidence="2">Uncharacterized protein</fullName>
    </submittedName>
</protein>
<keyword evidence="3" id="KW-1185">Reference proteome</keyword>
<gene>
    <name evidence="2" type="ORF">H4219_003200</name>
</gene>
<accession>A0A9W8DN64</accession>
<comment type="caution">
    <text evidence="2">The sequence shown here is derived from an EMBL/GenBank/DDBJ whole genome shotgun (WGS) entry which is preliminary data.</text>
</comment>
<evidence type="ECO:0000313" key="3">
    <source>
        <dbReference type="Proteomes" id="UP001150538"/>
    </source>
</evidence>